<gene>
    <name evidence="1" type="ORF">MEDL_64572</name>
</gene>
<organism evidence="1 2">
    <name type="scientific">Mytilus edulis</name>
    <name type="common">Blue mussel</name>
    <dbReference type="NCBI Taxonomy" id="6550"/>
    <lineage>
        <taxon>Eukaryota</taxon>
        <taxon>Metazoa</taxon>
        <taxon>Spiralia</taxon>
        <taxon>Lophotrochozoa</taxon>
        <taxon>Mollusca</taxon>
        <taxon>Bivalvia</taxon>
        <taxon>Autobranchia</taxon>
        <taxon>Pteriomorphia</taxon>
        <taxon>Mytilida</taxon>
        <taxon>Mytiloidea</taxon>
        <taxon>Mytilidae</taxon>
        <taxon>Mytilinae</taxon>
        <taxon>Mytilus</taxon>
    </lineage>
</organism>
<accession>A0A8S3V6V5</accession>
<dbReference type="OrthoDB" id="6060555at2759"/>
<sequence>MYKVKYGGKSRCVNCARITTCLAEKSVVMEVNELDASIWEVPNSQMVSPYIGHFMNIAKYNSANYYFAQTRFHDYFYELIENKIETLHGIDENCIIGVQGIGITTTLVYYVITCIKKGIKNIHYIDLNLVKGETQMNRLKKYAEEMKSSSVLILDHVTLFNRSIVADIKSLVPMSKIIYVKSGFSATRNQFDNFIGYEWELTHEEFRMIWMESMRKTKHTANLQNQEIFITKLYDTCKDKYILTPRLLHKVHICFVIDGDQYSPNEEDGKDVDYFIMRYRSSLGKDITEFRLRLLEMMECGKLQQKYLCSELSLHSKILLNQVKITGGILLNLERNCPFKIPVNIFHCKYGIVKEKDIEKDTRFLENGFQNGDKYVNVTITPTELLKQWEKLFPFDVHSIIENKDAMKVENMLDICFHSEGIRKEMENELVRLQYQLRTLIIPGDIRDSTSETHCKVSDVSVRYVLPQCQSVAIVSNLREITYINLTASHLENVAAKLKCQGGDRNVEKMAYFLRNEIEKNIERCLIVHPTIDILKGFDYILYNCTETRNDIGAKKAKKARQESFPILHLVQLTTGAKGTSRSVAESLKVLKSVMDGFVHLHMTIIIASKDCQTYTFNGNVNFENVSVVNLTHLAIGGMIKQSKLLNSIVGMVKRS</sequence>
<keyword evidence="2" id="KW-1185">Reference proteome</keyword>
<protein>
    <submittedName>
        <fullName evidence="1">Uncharacterized protein</fullName>
    </submittedName>
</protein>
<dbReference type="AlphaFoldDB" id="A0A8S3V6V5"/>
<name>A0A8S3V6V5_MYTED</name>
<reference evidence="1" key="1">
    <citation type="submission" date="2021-03" db="EMBL/GenBank/DDBJ databases">
        <authorList>
            <person name="Bekaert M."/>
        </authorList>
    </citation>
    <scope>NUCLEOTIDE SEQUENCE</scope>
</reference>
<dbReference type="Proteomes" id="UP000683360">
    <property type="component" value="Unassembled WGS sequence"/>
</dbReference>
<evidence type="ECO:0000313" key="2">
    <source>
        <dbReference type="Proteomes" id="UP000683360"/>
    </source>
</evidence>
<evidence type="ECO:0000313" key="1">
    <source>
        <dbReference type="EMBL" id="CAG2253008.1"/>
    </source>
</evidence>
<comment type="caution">
    <text evidence="1">The sequence shown here is derived from an EMBL/GenBank/DDBJ whole genome shotgun (WGS) entry which is preliminary data.</text>
</comment>
<dbReference type="EMBL" id="CAJPWZ010003138">
    <property type="protein sequence ID" value="CAG2253008.1"/>
    <property type="molecule type" value="Genomic_DNA"/>
</dbReference>
<proteinExistence type="predicted"/>